<evidence type="ECO:0000313" key="2">
    <source>
        <dbReference type="EMBL" id="RBP57220.1"/>
    </source>
</evidence>
<reference evidence="2 3" key="1">
    <citation type="submission" date="2018-06" db="EMBL/GenBank/DDBJ databases">
        <title>Genomic Encyclopedia of Type Strains, Phase IV (KMG-IV): sequencing the most valuable type-strain genomes for metagenomic binning, comparative biology and taxonomic classification.</title>
        <authorList>
            <person name="Goeker M."/>
        </authorList>
    </citation>
    <scope>NUCLEOTIDE SEQUENCE [LARGE SCALE GENOMIC DNA]</scope>
    <source>
        <strain evidence="2 3">DSM 22112</strain>
    </source>
</reference>
<evidence type="ECO:0000259" key="1">
    <source>
        <dbReference type="Pfam" id="PF13556"/>
    </source>
</evidence>
<dbReference type="InterPro" id="IPR042070">
    <property type="entry name" value="PucR_C-HTH_sf"/>
</dbReference>
<proteinExistence type="predicted"/>
<dbReference type="PANTHER" id="PTHR33744">
    <property type="entry name" value="CARBOHYDRATE DIACID REGULATOR"/>
    <property type="match status" value="1"/>
</dbReference>
<evidence type="ECO:0000313" key="3">
    <source>
        <dbReference type="Proteomes" id="UP000253490"/>
    </source>
</evidence>
<feature type="domain" description="PucR C-terminal helix-turn-helix" evidence="1">
    <location>
        <begin position="344"/>
        <end position="400"/>
    </location>
</feature>
<dbReference type="Pfam" id="PF13556">
    <property type="entry name" value="HTH_30"/>
    <property type="match status" value="1"/>
</dbReference>
<dbReference type="Proteomes" id="UP000253490">
    <property type="component" value="Unassembled WGS sequence"/>
</dbReference>
<dbReference type="InterPro" id="IPR025736">
    <property type="entry name" value="PucR_C-HTH_dom"/>
</dbReference>
<protein>
    <submittedName>
        <fullName evidence="2">PucR-like helix-turn-helix protein</fullName>
    </submittedName>
</protein>
<dbReference type="AlphaFoldDB" id="A0A366HWZ6"/>
<dbReference type="RefSeq" id="WP_113921888.1">
    <property type="nucleotide sequence ID" value="NZ_CALNCS010000088.1"/>
</dbReference>
<accession>A0A366HWZ6</accession>
<dbReference type="OrthoDB" id="9792148at2"/>
<name>A0A366HWZ6_9FIRM</name>
<comment type="caution">
    <text evidence="2">The sequence shown here is derived from an EMBL/GenBank/DDBJ whole genome shotgun (WGS) entry which is preliminary data.</text>
</comment>
<organism evidence="2 3">
    <name type="scientific">Alkalibaculum bacchi</name>
    <dbReference type="NCBI Taxonomy" id="645887"/>
    <lineage>
        <taxon>Bacteria</taxon>
        <taxon>Bacillati</taxon>
        <taxon>Bacillota</taxon>
        <taxon>Clostridia</taxon>
        <taxon>Eubacteriales</taxon>
        <taxon>Eubacteriaceae</taxon>
        <taxon>Alkalibaculum</taxon>
    </lineage>
</organism>
<gene>
    <name evidence="2" type="ORF">DES36_13112</name>
</gene>
<dbReference type="EMBL" id="QNRX01000031">
    <property type="protein sequence ID" value="RBP57220.1"/>
    <property type="molecule type" value="Genomic_DNA"/>
</dbReference>
<dbReference type="PANTHER" id="PTHR33744:SF15">
    <property type="entry name" value="CARBOHYDRATE DIACID REGULATOR"/>
    <property type="match status" value="1"/>
</dbReference>
<sequence length="405" mass="47727">MDYQKNLLEIYKQFHVNMDKPGFLPLIRCASEIFEAPVVFTDNKYELISMYPTKKIEDFVYDTLFEEGVLPEETIAAYHEAYLRQPGTRYEPFFEDEGLVEKCPRIFAEVYDEVKIIGHIAIFLKDKKFEPWHLEATSFLTSTLRIKINLTRQTPSVRSKFLQDLLDRHSLNPVKERSIAQLSKMNLEDSLLLVAPLDQSKSQQAFSSVAINYCLNQYPESIPIVYKDDLVILLTNKSSHCNLKNTAEKISEYLFQYKILCGAVYPIKDLYALCDYYTQARLTALFRYRDEVVNGDFHTSLYYYENIAPYPLFLQLSQNEEYRCFIHPVLKEIKAYDEEKGMTLYETLKVYCKNLFQKNESAEELHIHRNTLNYRLSRIEELFQIDLKDYQTLLHLLISIEMCAY</sequence>
<dbReference type="InterPro" id="IPR051448">
    <property type="entry name" value="CdaR-like_regulators"/>
</dbReference>
<keyword evidence="3" id="KW-1185">Reference proteome</keyword>
<dbReference type="Gene3D" id="1.10.10.2840">
    <property type="entry name" value="PucR C-terminal helix-turn-helix domain"/>
    <property type="match status" value="1"/>
</dbReference>